<dbReference type="EC" id="3.1.1.1" evidence="2"/>
<dbReference type="InterPro" id="IPR022742">
    <property type="entry name" value="Hydrolase_4"/>
</dbReference>
<dbReference type="EMBL" id="JACHHN010000001">
    <property type="protein sequence ID" value="MBB5189347.1"/>
    <property type="molecule type" value="Genomic_DNA"/>
</dbReference>
<feature type="domain" description="Serine aminopeptidase S33" evidence="1">
    <location>
        <begin position="6"/>
        <end position="240"/>
    </location>
</feature>
<name>A0A840R8X6_9NEIS</name>
<dbReference type="RefSeq" id="WP_184096386.1">
    <property type="nucleotide sequence ID" value="NZ_JACHHN010000001.1"/>
</dbReference>
<dbReference type="AlphaFoldDB" id="A0A840R8X6"/>
<dbReference type="InterPro" id="IPR012354">
    <property type="entry name" value="Esterase_lipase"/>
</dbReference>
<evidence type="ECO:0000313" key="2">
    <source>
        <dbReference type="EMBL" id="MBB5189347.1"/>
    </source>
</evidence>
<protein>
    <submittedName>
        <fullName evidence="2">Carboxylesterase</fullName>
        <ecNumber evidence="2">3.1.1.1</ecNumber>
    </submittedName>
</protein>
<sequence length="288" mass="32272">MSQQRIGVLLVHGLGGTQYDLGSLHKTLQKAGVDTHGITLPGHGGQPQDLIGVMMEDWLETVEKQYLALAPQYDVLHIMGMCLGSLIAVEVAKRVRHAKGRLIALAPPVFLDGWATPWYRGVRHLLYRLPGVAQRMKVAEEEPFGIKSDLVRAIVKARFARGDDFHYPWVPLSCVEQVDRLRAQVRQDLDRIQCPTLIVHAAEDELTSPRSARFLAERIGHDRTRVVIVEDSYHMICVDNDRDQVAVEVLRHLQLDTGVVKVRERKPGTRAAGRLRQANGRTAENALV</sequence>
<comment type="caution">
    <text evidence="2">The sequence shown here is derived from an EMBL/GenBank/DDBJ whole genome shotgun (WGS) entry which is preliminary data.</text>
</comment>
<keyword evidence="3" id="KW-1185">Reference proteome</keyword>
<dbReference type="PANTHER" id="PTHR11614">
    <property type="entry name" value="PHOSPHOLIPASE-RELATED"/>
    <property type="match status" value="1"/>
</dbReference>
<gene>
    <name evidence="2" type="ORF">HNQ50_000057</name>
</gene>
<dbReference type="InterPro" id="IPR029058">
    <property type="entry name" value="AB_hydrolase_fold"/>
</dbReference>
<reference evidence="2 3" key="1">
    <citation type="submission" date="2020-08" db="EMBL/GenBank/DDBJ databases">
        <title>Genomic Encyclopedia of Type Strains, Phase IV (KMG-IV): sequencing the most valuable type-strain genomes for metagenomic binning, comparative biology and taxonomic classification.</title>
        <authorList>
            <person name="Goeker M."/>
        </authorList>
    </citation>
    <scope>NUCLEOTIDE SEQUENCE [LARGE SCALE GENOMIC DNA]</scope>
    <source>
        <strain evidence="2 3">DSM 18233</strain>
    </source>
</reference>
<organism evidence="2 3">
    <name type="scientific">Silvimonas terrae</name>
    <dbReference type="NCBI Taxonomy" id="300266"/>
    <lineage>
        <taxon>Bacteria</taxon>
        <taxon>Pseudomonadati</taxon>
        <taxon>Pseudomonadota</taxon>
        <taxon>Betaproteobacteria</taxon>
        <taxon>Neisseriales</taxon>
        <taxon>Chitinibacteraceae</taxon>
        <taxon>Silvimonas</taxon>
    </lineage>
</organism>
<dbReference type="Proteomes" id="UP000543030">
    <property type="component" value="Unassembled WGS sequence"/>
</dbReference>
<dbReference type="PIRSF" id="PIRSF017388">
    <property type="entry name" value="Esterase_lipase"/>
    <property type="match status" value="1"/>
</dbReference>
<proteinExistence type="predicted"/>
<dbReference type="InterPro" id="IPR051044">
    <property type="entry name" value="MAG_DAG_Lipase"/>
</dbReference>
<dbReference type="SUPFAM" id="SSF53474">
    <property type="entry name" value="alpha/beta-Hydrolases"/>
    <property type="match status" value="1"/>
</dbReference>
<evidence type="ECO:0000313" key="3">
    <source>
        <dbReference type="Proteomes" id="UP000543030"/>
    </source>
</evidence>
<accession>A0A840R8X6</accession>
<keyword evidence="2" id="KW-0378">Hydrolase</keyword>
<dbReference type="Pfam" id="PF12146">
    <property type="entry name" value="Hydrolase_4"/>
    <property type="match status" value="1"/>
</dbReference>
<dbReference type="Gene3D" id="3.40.50.1820">
    <property type="entry name" value="alpha/beta hydrolase"/>
    <property type="match status" value="1"/>
</dbReference>
<dbReference type="GO" id="GO:0106435">
    <property type="term" value="F:carboxylesterase activity"/>
    <property type="evidence" value="ECO:0007669"/>
    <property type="project" value="UniProtKB-EC"/>
</dbReference>
<evidence type="ECO:0000259" key="1">
    <source>
        <dbReference type="Pfam" id="PF12146"/>
    </source>
</evidence>